<dbReference type="STRING" id="2017.SAMN05444320_101195"/>
<dbReference type="InterPro" id="IPR042099">
    <property type="entry name" value="ANL_N_sf"/>
</dbReference>
<dbReference type="Gene3D" id="3.40.50.12780">
    <property type="entry name" value="N-terminal domain of ligase-like"/>
    <property type="match status" value="1"/>
</dbReference>
<dbReference type="InterPro" id="IPR020845">
    <property type="entry name" value="AMP-binding_CS"/>
</dbReference>
<dbReference type="Pfam" id="PF13193">
    <property type="entry name" value="AMP-binding_C"/>
    <property type="match status" value="1"/>
</dbReference>
<evidence type="ECO:0000313" key="4">
    <source>
        <dbReference type="Proteomes" id="UP000184501"/>
    </source>
</evidence>
<evidence type="ECO:0000313" key="3">
    <source>
        <dbReference type="EMBL" id="SHE47910.1"/>
    </source>
</evidence>
<dbReference type="InterPro" id="IPR025110">
    <property type="entry name" value="AMP-bd_C"/>
</dbReference>
<dbReference type="NCBIfam" id="NF005877">
    <property type="entry name" value="PRK07824.1"/>
    <property type="match status" value="1"/>
</dbReference>
<dbReference type="Proteomes" id="UP000184501">
    <property type="component" value="Unassembled WGS sequence"/>
</dbReference>
<proteinExistence type="predicted"/>
<evidence type="ECO:0000259" key="1">
    <source>
        <dbReference type="Pfam" id="PF00501"/>
    </source>
</evidence>
<dbReference type="PANTHER" id="PTHR43767:SF1">
    <property type="entry name" value="NONRIBOSOMAL PEPTIDE SYNTHASE PES1 (EUROFUNG)-RELATED"/>
    <property type="match status" value="1"/>
</dbReference>
<evidence type="ECO:0000259" key="2">
    <source>
        <dbReference type="Pfam" id="PF13193"/>
    </source>
</evidence>
<dbReference type="GO" id="GO:0016878">
    <property type="term" value="F:acid-thiol ligase activity"/>
    <property type="evidence" value="ECO:0007669"/>
    <property type="project" value="UniProtKB-ARBA"/>
</dbReference>
<organism evidence="3 4">
    <name type="scientific">Streptoalloteichus hindustanus</name>
    <dbReference type="NCBI Taxonomy" id="2017"/>
    <lineage>
        <taxon>Bacteria</taxon>
        <taxon>Bacillati</taxon>
        <taxon>Actinomycetota</taxon>
        <taxon>Actinomycetes</taxon>
        <taxon>Pseudonocardiales</taxon>
        <taxon>Pseudonocardiaceae</taxon>
        <taxon>Streptoalloteichus</taxon>
    </lineage>
</organism>
<name>A0A1M4TTU8_STRHI</name>
<dbReference type="InterPro" id="IPR050237">
    <property type="entry name" value="ATP-dep_AMP-bd_enzyme"/>
</dbReference>
<dbReference type="Gene3D" id="3.30.300.30">
    <property type="match status" value="1"/>
</dbReference>
<accession>A0A1M4TTU8</accession>
<feature type="domain" description="AMP-dependent synthetase/ligase" evidence="1">
    <location>
        <begin position="72"/>
        <end position="277"/>
    </location>
</feature>
<dbReference type="EMBL" id="FQVN01000001">
    <property type="protein sequence ID" value="SHE47910.1"/>
    <property type="molecule type" value="Genomic_DNA"/>
</dbReference>
<feature type="domain" description="AMP-binding enzyme C-terminal" evidence="2">
    <location>
        <begin position="332"/>
        <end position="407"/>
    </location>
</feature>
<keyword evidence="3" id="KW-0436">Ligase</keyword>
<dbReference type="InterPro" id="IPR000873">
    <property type="entry name" value="AMP-dep_synth/lig_dom"/>
</dbReference>
<keyword evidence="4" id="KW-1185">Reference proteome</keyword>
<dbReference type="AlphaFoldDB" id="A0A1M4TTU8"/>
<dbReference type="Pfam" id="PF00501">
    <property type="entry name" value="AMP-binding"/>
    <property type="match status" value="1"/>
</dbReference>
<dbReference type="PROSITE" id="PS00455">
    <property type="entry name" value="AMP_BINDING"/>
    <property type="match status" value="1"/>
</dbReference>
<dbReference type="PANTHER" id="PTHR43767">
    <property type="entry name" value="LONG-CHAIN-FATTY-ACID--COA LIGASE"/>
    <property type="match status" value="1"/>
</dbReference>
<sequence length="421" mass="42464">MAPEARELRPLPVPTGGGALLLPPLRRALAGEGPAVLPVPADDPVTAERLVAALCAGPLTPAEHGADAADGPTALVVATSGSTGEPKGVLLPAGALRASAEATHARLGGPGHWLLALPAWSVAGTQVLVRSLTAETEPVVMDTSGGFRPPGFAEAAAPLLARAGRHYTSLVPTQLARLLAEGGSGLAALRAFDAVLLGGAATPPALLDRAESAGVRVVTTYGMSETSGGCVYDGVPLDGVRVRLADGAGGSAADGAAAPDGRVGRIELGGPVVARGYRGRADLTAAAFGDPRDGWFRTSDLGRRGVNGRWEVLGRVDDLVNTGGVKVAPILVERVLAAQPGVLEACVVGVPDPEWGQAVAAAVVPVDPAAPPSADALRGTVREQVGRAATPKRVTFVRALPLRGPGKVDRTAVRTLFAPSK</sequence>
<reference evidence="3 4" key="1">
    <citation type="submission" date="2016-11" db="EMBL/GenBank/DDBJ databases">
        <authorList>
            <person name="Jaros S."/>
            <person name="Januszkiewicz K."/>
            <person name="Wedrychowicz H."/>
        </authorList>
    </citation>
    <scope>NUCLEOTIDE SEQUENCE [LARGE SCALE GENOMIC DNA]</scope>
    <source>
        <strain evidence="3 4">DSM 44523</strain>
    </source>
</reference>
<protein>
    <submittedName>
        <fullName evidence="3">O-succinylbenzoic acid--CoA ligase</fullName>
    </submittedName>
</protein>
<dbReference type="InterPro" id="IPR045851">
    <property type="entry name" value="AMP-bd_C_sf"/>
</dbReference>
<dbReference type="SUPFAM" id="SSF56801">
    <property type="entry name" value="Acetyl-CoA synthetase-like"/>
    <property type="match status" value="1"/>
</dbReference>
<gene>
    <name evidence="3" type="ORF">SAMN05444320_101195</name>
</gene>
<dbReference type="Gene3D" id="2.30.38.10">
    <property type="entry name" value="Luciferase, Domain 3"/>
    <property type="match status" value="1"/>
</dbReference>